<feature type="transmembrane region" description="Helical" evidence="1">
    <location>
        <begin position="12"/>
        <end position="36"/>
    </location>
</feature>
<keyword evidence="1" id="KW-1133">Transmembrane helix</keyword>
<keyword evidence="1" id="KW-0812">Transmembrane</keyword>
<accession>A0A098DGH5</accession>
<dbReference type="InterPro" id="IPR046624">
    <property type="entry name" value="CSS2_C"/>
</dbReference>
<keyword evidence="1" id="KW-0472">Membrane</keyword>
<evidence type="ECO:0000313" key="3">
    <source>
        <dbReference type="EnsemblFungi" id="CEF78038"/>
    </source>
</evidence>
<reference evidence="3" key="1">
    <citation type="journal article" date="2007" name="Science">
        <title>The Fusarium graminearum genome reveals a link between localized polymorphism and pathogen specialization.</title>
        <authorList>
            <person name="Cuomo C.A."/>
            <person name="Gueldener U."/>
            <person name="Xu J.-R."/>
            <person name="Trail F."/>
            <person name="Turgeon B.G."/>
            <person name="Di Pietro A."/>
            <person name="Walton J.D."/>
            <person name="Ma L.-J."/>
            <person name="Baker S.E."/>
            <person name="Rep M."/>
            <person name="Adam G."/>
            <person name="Antoniw J."/>
            <person name="Baldwin T."/>
            <person name="Calvo S.E."/>
            <person name="Chang Y.-L."/>
            <person name="DeCaprio D."/>
            <person name="Gale L.R."/>
            <person name="Gnerre S."/>
            <person name="Goswami R.S."/>
            <person name="Hammond-Kosack K."/>
            <person name="Harris L.J."/>
            <person name="Hilburn K."/>
            <person name="Kennell J.C."/>
            <person name="Kroken S."/>
            <person name="Magnuson J.K."/>
            <person name="Mannhaupt G."/>
            <person name="Mauceli E.W."/>
            <person name="Mewes H.-W."/>
            <person name="Mitterbauer R."/>
            <person name="Muehlbauer G."/>
            <person name="Muensterkoetter M."/>
            <person name="Nelson D."/>
            <person name="O'Donnell K."/>
            <person name="Ouellet T."/>
            <person name="Qi W."/>
            <person name="Quesneville H."/>
            <person name="Roncero M.I.G."/>
            <person name="Seong K.-Y."/>
            <person name="Tetko I.V."/>
            <person name="Urban M."/>
            <person name="Waalwijk C."/>
            <person name="Ward T.J."/>
            <person name="Yao J."/>
            <person name="Birren B.W."/>
            <person name="Kistler H.C."/>
        </authorList>
    </citation>
    <scope>NUCLEOTIDE SEQUENCE [LARGE SCALE GENOMIC DNA]</scope>
    <source>
        <strain evidence="3">PH-1 / ATCC MYA-4620 / FGSC 9075 / NRRL 31084</strain>
    </source>
</reference>
<dbReference type="AlphaFoldDB" id="A0A098DGH5"/>
<proteinExistence type="predicted"/>
<feature type="transmembrane region" description="Helical" evidence="1">
    <location>
        <begin position="91"/>
        <end position="109"/>
    </location>
</feature>
<feature type="domain" description="Secreted protein CSS2 C-terminal" evidence="2">
    <location>
        <begin position="132"/>
        <end position="209"/>
    </location>
</feature>
<sequence>MLIATLKMSFPIFNEATTSFIVPLCLLSINLVDYLYSGDDRLTGINCVLSIYLLASYFNKDSPSQPIIDGDVKSPQTLDTGKQTKQAQKKLFAKIMFAVLLFIGSLFLLRELYYIGGDLYYSDGCSENIYDRPCTPFSGKSGPGGSITYRYEGWGYCNAEAERGAIINAVIQHISEHGSKLTSTECLKLSGRDLSYSYLVIGPTDNFDFEMDCGPKPDWSTLNQLN</sequence>
<reference evidence="3" key="3">
    <citation type="submission" date="2017-01" db="UniProtKB">
        <authorList>
            <consortium name="EnsemblFungi"/>
        </authorList>
    </citation>
    <scope>IDENTIFICATION</scope>
    <source>
        <strain evidence="3">PH-1 / ATCC MYA-4620 / FGSC 9075 / NRRL 31084</strain>
    </source>
</reference>
<dbReference type="EMBL" id="HG970333">
    <property type="status" value="NOT_ANNOTATED_CDS"/>
    <property type="molecule type" value="Genomic_DNA"/>
</dbReference>
<protein>
    <recommendedName>
        <fullName evidence="2">Secreted protein CSS2 C-terminal domain-containing protein</fullName>
    </recommendedName>
</protein>
<dbReference type="EnsemblFungi" id="CEF78038">
    <property type="protein sequence ID" value="CEF78038"/>
    <property type="gene ID" value="FGRRES_03270_M"/>
</dbReference>
<reference evidence="3" key="2">
    <citation type="journal article" date="2010" name="Nature">
        <title>Comparative genomics reveals mobile pathogenicity chromosomes in Fusarium.</title>
        <authorList>
            <person name="Ma L.J."/>
            <person name="van der Does H.C."/>
            <person name="Borkovich K.A."/>
            <person name="Coleman J.J."/>
            <person name="Daboussi M.J."/>
            <person name="Di Pietro A."/>
            <person name="Dufresne M."/>
            <person name="Freitag M."/>
            <person name="Grabherr M."/>
            <person name="Henrissat B."/>
            <person name="Houterman P.M."/>
            <person name="Kang S."/>
            <person name="Shim W.B."/>
            <person name="Woloshuk C."/>
            <person name="Xie X."/>
            <person name="Xu J.R."/>
            <person name="Antoniw J."/>
            <person name="Baker S.E."/>
            <person name="Bluhm B.H."/>
            <person name="Breakspear A."/>
            <person name="Brown D.W."/>
            <person name="Butchko R.A."/>
            <person name="Chapman S."/>
            <person name="Coulson R."/>
            <person name="Coutinho P.M."/>
            <person name="Danchin E.G."/>
            <person name="Diener A."/>
            <person name="Gale L.R."/>
            <person name="Gardiner D.M."/>
            <person name="Goff S."/>
            <person name="Hammond-Kosack K.E."/>
            <person name="Hilburn K."/>
            <person name="Hua-Van A."/>
            <person name="Jonkers W."/>
            <person name="Kazan K."/>
            <person name="Kodira C.D."/>
            <person name="Koehrsen M."/>
            <person name="Kumar L."/>
            <person name="Lee Y.H."/>
            <person name="Li L."/>
            <person name="Manners J.M."/>
            <person name="Miranda-Saavedra D."/>
            <person name="Mukherjee M."/>
            <person name="Park G."/>
            <person name="Park J."/>
            <person name="Park S.Y."/>
            <person name="Proctor R.H."/>
            <person name="Regev A."/>
            <person name="Ruiz-Roldan M.C."/>
            <person name="Sain D."/>
            <person name="Sakthikumar S."/>
            <person name="Sykes S."/>
            <person name="Schwartz D.C."/>
            <person name="Turgeon B.G."/>
            <person name="Wapinski I."/>
            <person name="Yoder O."/>
            <person name="Young S."/>
            <person name="Zeng Q."/>
            <person name="Zhou S."/>
            <person name="Galagan J."/>
            <person name="Cuomo C.A."/>
            <person name="Kistler H.C."/>
            <person name="Rep M."/>
        </authorList>
    </citation>
    <scope>GENOME REANNOTATION</scope>
    <source>
        <strain evidence="3">PH-1 / ATCC MYA-4620 / FGSC 9075 / NRRL 31084</strain>
    </source>
</reference>
<accession>A0A0E0S3G3</accession>
<evidence type="ECO:0000259" key="2">
    <source>
        <dbReference type="Pfam" id="PF20521"/>
    </source>
</evidence>
<organism evidence="3">
    <name type="scientific">Gibberella zeae (strain ATCC MYA-4620 / CBS 123657 / FGSC 9075 / NRRL 31084 / PH-1)</name>
    <name type="common">Wheat head blight fungus</name>
    <name type="synonym">Fusarium graminearum</name>
    <dbReference type="NCBI Taxonomy" id="229533"/>
    <lineage>
        <taxon>Eukaryota</taxon>
        <taxon>Fungi</taxon>
        <taxon>Dikarya</taxon>
        <taxon>Ascomycota</taxon>
        <taxon>Pezizomycotina</taxon>
        <taxon>Sordariomycetes</taxon>
        <taxon>Hypocreomycetidae</taxon>
        <taxon>Hypocreales</taxon>
        <taxon>Nectriaceae</taxon>
        <taxon>Fusarium</taxon>
    </lineage>
</organism>
<name>A0A098DGH5_GIBZE</name>
<dbReference type="Pfam" id="PF20521">
    <property type="entry name" value="DUF6736"/>
    <property type="match status" value="1"/>
</dbReference>
<evidence type="ECO:0000256" key="1">
    <source>
        <dbReference type="SAM" id="Phobius"/>
    </source>
</evidence>